<sequence length="233" mass="24727">MKKILALTAMAASILAVSNSYAQTQPFGQVGVAVGVDLISGPTLELSYPVTDYVSLRGSLSTGWSFDKTQEEEGIDYNLQVDGAINRLAVDVRPFKGSFFLSAGYGLSSFSLSGSGSVEQGNQFDLGDTSYTADTPVNIRSDFDWDSAPTLSFGWGHSPSQGLGFLFEMGAAFTGASNVSLNGTGTVTDGSNTFSLDSTQGQEVLAEEEAKLQADVSDLEFLPIVRMAVTYRF</sequence>
<dbReference type="RefSeq" id="WP_173269075.1">
    <property type="nucleotide sequence ID" value="NZ_AP021889.1"/>
</dbReference>
<dbReference type="Proteomes" id="UP000501726">
    <property type="component" value="Chromosome"/>
</dbReference>
<dbReference type="Gene3D" id="2.40.160.170">
    <property type="match status" value="1"/>
</dbReference>
<evidence type="ECO:0000313" key="3">
    <source>
        <dbReference type="Proteomes" id="UP000501726"/>
    </source>
</evidence>
<evidence type="ECO:0000313" key="2">
    <source>
        <dbReference type="EMBL" id="BBP44636.1"/>
    </source>
</evidence>
<feature type="signal peptide" evidence="1">
    <location>
        <begin position="1"/>
        <end position="22"/>
    </location>
</feature>
<evidence type="ECO:0008006" key="4">
    <source>
        <dbReference type="Google" id="ProtNLM"/>
    </source>
</evidence>
<gene>
    <name evidence="2" type="ORF">THMIRHAS_00090</name>
</gene>
<accession>A0A6F8PRC7</accession>
<dbReference type="AlphaFoldDB" id="A0A6F8PRC7"/>
<dbReference type="EMBL" id="AP021889">
    <property type="protein sequence ID" value="BBP44636.1"/>
    <property type="molecule type" value="Genomic_DNA"/>
</dbReference>
<keyword evidence="1" id="KW-0732">Signal</keyword>
<reference evidence="3" key="1">
    <citation type="submission" date="2019-11" db="EMBL/GenBank/DDBJ databases">
        <title>Isolation and characterization of two novel species in the genus Thiomicrorhabdus.</title>
        <authorList>
            <person name="Mochizuki J."/>
            <person name="Kojima H."/>
            <person name="Fukui M."/>
        </authorList>
    </citation>
    <scope>NUCLEOTIDE SEQUENCE [LARGE SCALE GENOMIC DNA]</scope>
    <source>
        <strain evidence="3">aks77</strain>
    </source>
</reference>
<name>A0A6F8PRC7_9GAMM</name>
<dbReference type="KEGG" id="tse:THMIRHAS_00090"/>
<organism evidence="2 3">
    <name type="scientific">Thiosulfatimonas sediminis</name>
    <dbReference type="NCBI Taxonomy" id="2675054"/>
    <lineage>
        <taxon>Bacteria</taxon>
        <taxon>Pseudomonadati</taxon>
        <taxon>Pseudomonadota</taxon>
        <taxon>Gammaproteobacteria</taxon>
        <taxon>Thiotrichales</taxon>
        <taxon>Piscirickettsiaceae</taxon>
        <taxon>Thiosulfatimonas</taxon>
    </lineage>
</organism>
<evidence type="ECO:0000256" key="1">
    <source>
        <dbReference type="SAM" id="SignalP"/>
    </source>
</evidence>
<proteinExistence type="predicted"/>
<keyword evidence="3" id="KW-1185">Reference proteome</keyword>
<protein>
    <recommendedName>
        <fullName evidence="4">Outer membrane protein beta-barrel domain-containing protein</fullName>
    </recommendedName>
</protein>
<feature type="chain" id="PRO_5026257489" description="Outer membrane protein beta-barrel domain-containing protein" evidence="1">
    <location>
        <begin position="23"/>
        <end position="233"/>
    </location>
</feature>